<accession>A0A9D1SJ25</accession>
<dbReference type="AlphaFoldDB" id="A0A9D1SJ25"/>
<organism evidence="1 2">
    <name type="scientific">Candidatus Coproplasma excrementigallinarum</name>
    <dbReference type="NCBI Taxonomy" id="2840747"/>
    <lineage>
        <taxon>Bacteria</taxon>
        <taxon>Bacillati</taxon>
        <taxon>Bacillota</taxon>
        <taxon>Clostridia</taxon>
        <taxon>Eubacteriales</taxon>
        <taxon>Candidatus Coproplasma</taxon>
    </lineage>
</organism>
<reference evidence="1" key="1">
    <citation type="submission" date="2020-10" db="EMBL/GenBank/DDBJ databases">
        <authorList>
            <person name="Gilroy R."/>
        </authorList>
    </citation>
    <scope>NUCLEOTIDE SEQUENCE</scope>
    <source>
        <strain evidence="1">CHK195-12923</strain>
    </source>
</reference>
<gene>
    <name evidence="1" type="ORF">IAB69_05165</name>
</gene>
<name>A0A9D1SJ25_9FIRM</name>
<comment type="caution">
    <text evidence="1">The sequence shown here is derived from an EMBL/GenBank/DDBJ whole genome shotgun (WGS) entry which is preliminary data.</text>
</comment>
<evidence type="ECO:0000313" key="1">
    <source>
        <dbReference type="EMBL" id="HIU62016.1"/>
    </source>
</evidence>
<dbReference type="Proteomes" id="UP000824110">
    <property type="component" value="Unassembled WGS sequence"/>
</dbReference>
<dbReference type="EMBL" id="DVNE01000051">
    <property type="protein sequence ID" value="HIU62016.1"/>
    <property type="molecule type" value="Genomic_DNA"/>
</dbReference>
<protein>
    <submittedName>
        <fullName evidence="1">Uncharacterized protein</fullName>
    </submittedName>
</protein>
<reference evidence="1" key="2">
    <citation type="journal article" date="2021" name="PeerJ">
        <title>Extensive microbial diversity within the chicken gut microbiome revealed by metagenomics and culture.</title>
        <authorList>
            <person name="Gilroy R."/>
            <person name="Ravi A."/>
            <person name="Getino M."/>
            <person name="Pursley I."/>
            <person name="Horton D.L."/>
            <person name="Alikhan N.F."/>
            <person name="Baker D."/>
            <person name="Gharbi K."/>
            <person name="Hall N."/>
            <person name="Watson M."/>
            <person name="Adriaenssens E.M."/>
            <person name="Foster-Nyarko E."/>
            <person name="Jarju S."/>
            <person name="Secka A."/>
            <person name="Antonio M."/>
            <person name="Oren A."/>
            <person name="Chaudhuri R.R."/>
            <person name="La Ragione R."/>
            <person name="Hildebrand F."/>
            <person name="Pallen M.J."/>
        </authorList>
    </citation>
    <scope>NUCLEOTIDE SEQUENCE</scope>
    <source>
        <strain evidence="1">CHK195-12923</strain>
    </source>
</reference>
<proteinExistence type="predicted"/>
<evidence type="ECO:0000313" key="2">
    <source>
        <dbReference type="Proteomes" id="UP000824110"/>
    </source>
</evidence>
<sequence length="71" mass="8335">MKKKTGGLAALERDIMTETERELLKRDIVRVAEEYFETDGQAEIDIKRTERGYSVCLLLHARRIKKIWSPQ</sequence>